<proteinExistence type="predicted"/>
<comment type="caution">
    <text evidence="1">The sequence shown here is derived from an EMBL/GenBank/DDBJ whole genome shotgun (WGS) entry which is preliminary data.</text>
</comment>
<dbReference type="Proteomes" id="UP000033616">
    <property type="component" value="Unassembled WGS sequence"/>
</dbReference>
<dbReference type="STRING" id="1359168.OCHUTO_1043"/>
<dbReference type="AlphaFoldDB" id="A0A0F3MGF6"/>
<accession>A0A0F3MGF6</accession>
<protein>
    <submittedName>
        <fullName evidence="1">Putative conjugative transfer protein TraC</fullName>
    </submittedName>
</protein>
<reference evidence="1 2" key="1">
    <citation type="submission" date="2015-02" db="EMBL/GenBank/DDBJ databases">
        <title>Genome Sequencing of Rickettsiales.</title>
        <authorList>
            <person name="Daugherty S.C."/>
            <person name="Su Q."/>
            <person name="Abolude K."/>
            <person name="Beier-Sexton M."/>
            <person name="Carlyon J.A."/>
            <person name="Carter R."/>
            <person name="Day N.P."/>
            <person name="Dumler S.J."/>
            <person name="Dyachenko V."/>
            <person name="Godinez A."/>
            <person name="Kurtti T.J."/>
            <person name="Lichay M."/>
            <person name="Mullins K.E."/>
            <person name="Ott S."/>
            <person name="Pappas-Brown V."/>
            <person name="Paris D.H."/>
            <person name="Patel P."/>
            <person name="Richards A.L."/>
            <person name="Sadzewicz L."/>
            <person name="Sears K."/>
            <person name="Seidman D."/>
            <person name="Sengamalay N."/>
            <person name="Stenos J."/>
            <person name="Tallon L.J."/>
            <person name="Vincent G."/>
            <person name="Fraser C.M."/>
            <person name="Munderloh U."/>
            <person name="Dunning-Hotopp J.C."/>
        </authorList>
    </citation>
    <scope>NUCLEOTIDE SEQUENCE [LARGE SCALE GENOMIC DNA]</scope>
    <source>
        <strain evidence="1 2">Fuller</strain>
    </source>
</reference>
<gene>
    <name evidence="1" type="ORF">OCHUTO_1043</name>
</gene>
<evidence type="ECO:0000313" key="2">
    <source>
        <dbReference type="Proteomes" id="UP000033616"/>
    </source>
</evidence>
<organism evidence="1 2">
    <name type="scientific">Orientia chuto str. Dubai</name>
    <dbReference type="NCBI Taxonomy" id="1359168"/>
    <lineage>
        <taxon>Bacteria</taxon>
        <taxon>Pseudomonadati</taxon>
        <taxon>Pseudomonadota</taxon>
        <taxon>Alphaproteobacteria</taxon>
        <taxon>Rickettsiales</taxon>
        <taxon>Rickettsiaceae</taxon>
        <taxon>Rickettsieae</taxon>
        <taxon>Orientia</taxon>
    </lineage>
</organism>
<dbReference type="EMBL" id="LANP01000034">
    <property type="protein sequence ID" value="KJV54853.1"/>
    <property type="molecule type" value="Genomic_DNA"/>
</dbReference>
<dbReference type="PATRIC" id="fig|1359168.3.peg.845"/>
<name>A0A0F3MGF6_9RICK</name>
<keyword evidence="2" id="KW-1185">Reference proteome</keyword>
<sequence length="83" mass="9095">MDLGNEMRRGEKSNFLIHFGLQILPNQARTAAVTKREALERNISAGMGKFFPDLLQEAEDLSSAVAALQGGDRMVSSQCHYVG</sequence>
<evidence type="ECO:0000313" key="1">
    <source>
        <dbReference type="EMBL" id="KJV54853.1"/>
    </source>
</evidence>